<protein>
    <submittedName>
        <fullName evidence="2">Uncharacterized protein</fullName>
    </submittedName>
</protein>
<accession>A0AAV7GKK6</accession>
<name>A0AAV7GKK6_DENCH</name>
<dbReference type="AlphaFoldDB" id="A0AAV7GKK6"/>
<proteinExistence type="predicted"/>
<feature type="region of interest" description="Disordered" evidence="1">
    <location>
        <begin position="248"/>
        <end position="286"/>
    </location>
</feature>
<evidence type="ECO:0000313" key="2">
    <source>
        <dbReference type="EMBL" id="KAH0455987.1"/>
    </source>
</evidence>
<dbReference type="Proteomes" id="UP000775213">
    <property type="component" value="Unassembled WGS sequence"/>
</dbReference>
<organism evidence="2 3">
    <name type="scientific">Dendrobium chrysotoxum</name>
    <name type="common">Orchid</name>
    <dbReference type="NCBI Taxonomy" id="161865"/>
    <lineage>
        <taxon>Eukaryota</taxon>
        <taxon>Viridiplantae</taxon>
        <taxon>Streptophyta</taxon>
        <taxon>Embryophyta</taxon>
        <taxon>Tracheophyta</taxon>
        <taxon>Spermatophyta</taxon>
        <taxon>Magnoliopsida</taxon>
        <taxon>Liliopsida</taxon>
        <taxon>Asparagales</taxon>
        <taxon>Orchidaceae</taxon>
        <taxon>Epidendroideae</taxon>
        <taxon>Malaxideae</taxon>
        <taxon>Dendrobiinae</taxon>
        <taxon>Dendrobium</taxon>
    </lineage>
</organism>
<evidence type="ECO:0000313" key="3">
    <source>
        <dbReference type="Proteomes" id="UP000775213"/>
    </source>
</evidence>
<sequence>MCEKESSIPNHPLFLTSQFKFVLKFESLRSSSLLFIVNHKVWIMNLRPELVPSKYIESNGRKLPCNHTSPKISIRCNCSQHIHRNPGKVDVADDYNIVLSEKCKLHQVNSSFAIRPCRLPKVFNGPDNREENCAAANDINKKEDLPPRSPISGIRSRFIDRHLSYVSDDLKRDYYHENLFLLVLQIWFEEGPTSSNQNDEREKGNPLQEAKDIEENVPSMGAASALNIRFVFSLAYKIKRLEDDNGEHEIVDPVSGQPLANQNRDPKCRKATVDEEKNEVNEGEDG</sequence>
<feature type="compositionally biased region" description="Basic and acidic residues" evidence="1">
    <location>
        <begin position="264"/>
        <end position="280"/>
    </location>
</feature>
<reference evidence="2 3" key="1">
    <citation type="journal article" date="2021" name="Hortic Res">
        <title>Chromosome-scale assembly of the Dendrobium chrysotoxum genome enhances the understanding of orchid evolution.</title>
        <authorList>
            <person name="Zhang Y."/>
            <person name="Zhang G.Q."/>
            <person name="Zhang D."/>
            <person name="Liu X.D."/>
            <person name="Xu X.Y."/>
            <person name="Sun W.H."/>
            <person name="Yu X."/>
            <person name="Zhu X."/>
            <person name="Wang Z.W."/>
            <person name="Zhao X."/>
            <person name="Zhong W.Y."/>
            <person name="Chen H."/>
            <person name="Yin W.L."/>
            <person name="Huang T."/>
            <person name="Niu S.C."/>
            <person name="Liu Z.J."/>
        </authorList>
    </citation>
    <scope>NUCLEOTIDE SEQUENCE [LARGE SCALE GENOMIC DNA]</scope>
    <source>
        <strain evidence="2">Lindl</strain>
    </source>
</reference>
<gene>
    <name evidence="2" type="ORF">IEQ34_013894</name>
</gene>
<keyword evidence="3" id="KW-1185">Reference proteome</keyword>
<comment type="caution">
    <text evidence="2">The sequence shown here is derived from an EMBL/GenBank/DDBJ whole genome shotgun (WGS) entry which is preliminary data.</text>
</comment>
<evidence type="ECO:0000256" key="1">
    <source>
        <dbReference type="SAM" id="MobiDB-lite"/>
    </source>
</evidence>
<dbReference type="EMBL" id="JAGFBR010000013">
    <property type="protein sequence ID" value="KAH0455987.1"/>
    <property type="molecule type" value="Genomic_DNA"/>
</dbReference>